<dbReference type="WBParaSite" id="Csp11.Scaffold629.g9534.t1">
    <property type="protein sequence ID" value="Csp11.Scaffold629.g9534.t1"/>
    <property type="gene ID" value="Csp11.Scaffold629.g9534"/>
</dbReference>
<evidence type="ECO:0000313" key="2">
    <source>
        <dbReference type="WBParaSite" id="Csp11.Scaffold629.g9534.t1"/>
    </source>
</evidence>
<keyword evidence="1" id="KW-1185">Reference proteome</keyword>
<proteinExistence type="predicted"/>
<protein>
    <submittedName>
        <fullName evidence="2">DUF1758 domain-containing protein</fullName>
    </submittedName>
</protein>
<dbReference type="Proteomes" id="UP000095282">
    <property type="component" value="Unplaced"/>
</dbReference>
<name>A0A1I7UI06_9PELO</name>
<sequence length="94" mass="10440">MTQATTIVDKKSTTSRLLMKKVDSTLCRHDSLSTRVVSTLVDTGLESTFTDSTLVGTYLESRRVDSTLNCKRALLDSILEGNSNVIFERNLIVQ</sequence>
<evidence type="ECO:0000313" key="1">
    <source>
        <dbReference type="Proteomes" id="UP000095282"/>
    </source>
</evidence>
<reference evidence="2" key="1">
    <citation type="submission" date="2016-11" db="UniProtKB">
        <authorList>
            <consortium name="WormBaseParasite"/>
        </authorList>
    </citation>
    <scope>IDENTIFICATION</scope>
</reference>
<organism evidence="1 2">
    <name type="scientific">Caenorhabditis tropicalis</name>
    <dbReference type="NCBI Taxonomy" id="1561998"/>
    <lineage>
        <taxon>Eukaryota</taxon>
        <taxon>Metazoa</taxon>
        <taxon>Ecdysozoa</taxon>
        <taxon>Nematoda</taxon>
        <taxon>Chromadorea</taxon>
        <taxon>Rhabditida</taxon>
        <taxon>Rhabditina</taxon>
        <taxon>Rhabditomorpha</taxon>
        <taxon>Rhabditoidea</taxon>
        <taxon>Rhabditidae</taxon>
        <taxon>Peloderinae</taxon>
        <taxon>Caenorhabditis</taxon>
    </lineage>
</organism>
<accession>A0A1I7UI06</accession>
<dbReference type="AlphaFoldDB" id="A0A1I7UI06"/>